<proteinExistence type="predicted"/>
<dbReference type="AlphaFoldDB" id="A0A0E9R1M9"/>
<sequence length="88" mass="9524">MPSEGTEIYVCKGCESVVIVIISVGNPENCQTLCCIGMGHASQHTCHHNQTLPHFVSRISTTGNDNLSIYANSLHNIAYANTISLCIF</sequence>
<name>A0A0E9R1M9_ANGAN</name>
<organism evidence="1">
    <name type="scientific">Anguilla anguilla</name>
    <name type="common">European freshwater eel</name>
    <name type="synonym">Muraena anguilla</name>
    <dbReference type="NCBI Taxonomy" id="7936"/>
    <lineage>
        <taxon>Eukaryota</taxon>
        <taxon>Metazoa</taxon>
        <taxon>Chordata</taxon>
        <taxon>Craniata</taxon>
        <taxon>Vertebrata</taxon>
        <taxon>Euteleostomi</taxon>
        <taxon>Actinopterygii</taxon>
        <taxon>Neopterygii</taxon>
        <taxon>Teleostei</taxon>
        <taxon>Anguilliformes</taxon>
        <taxon>Anguillidae</taxon>
        <taxon>Anguilla</taxon>
    </lineage>
</organism>
<dbReference type="EMBL" id="GBXM01085491">
    <property type="protein sequence ID" value="JAH23086.1"/>
    <property type="molecule type" value="Transcribed_RNA"/>
</dbReference>
<accession>A0A0E9R1M9</accession>
<protein>
    <submittedName>
        <fullName evidence="1">Uncharacterized protein</fullName>
    </submittedName>
</protein>
<reference evidence="1" key="1">
    <citation type="submission" date="2014-11" db="EMBL/GenBank/DDBJ databases">
        <authorList>
            <person name="Amaro Gonzalez C."/>
        </authorList>
    </citation>
    <scope>NUCLEOTIDE SEQUENCE</scope>
</reference>
<evidence type="ECO:0000313" key="1">
    <source>
        <dbReference type="EMBL" id="JAH23086.1"/>
    </source>
</evidence>
<reference evidence="1" key="2">
    <citation type="journal article" date="2015" name="Fish Shellfish Immunol.">
        <title>Early steps in the European eel (Anguilla anguilla)-Vibrio vulnificus interaction in the gills: Role of the RtxA13 toxin.</title>
        <authorList>
            <person name="Callol A."/>
            <person name="Pajuelo D."/>
            <person name="Ebbesson L."/>
            <person name="Teles M."/>
            <person name="MacKenzie S."/>
            <person name="Amaro C."/>
        </authorList>
    </citation>
    <scope>NUCLEOTIDE SEQUENCE</scope>
</reference>